<keyword evidence="2" id="KW-1185">Reference proteome</keyword>
<name>A0ACC3SAS7_9PEZI</name>
<dbReference type="Proteomes" id="UP001320706">
    <property type="component" value="Unassembled WGS sequence"/>
</dbReference>
<sequence>MEKRREIWDRCGIECLVSSLACLVDAETVRGETWGASAGGKVPSQRSARAASAAGAANRSGMGPGRHCSSRFSCLPAGVTAA</sequence>
<evidence type="ECO:0000313" key="1">
    <source>
        <dbReference type="EMBL" id="KAK8204397.1"/>
    </source>
</evidence>
<protein>
    <submittedName>
        <fullName evidence="1">Uncharacterized protein</fullName>
    </submittedName>
</protein>
<reference evidence="1" key="1">
    <citation type="submission" date="2024-02" db="EMBL/GenBank/DDBJ databases">
        <title>Metagenome Assembled Genome of Zalaria obscura JY119.</title>
        <authorList>
            <person name="Vighnesh L."/>
            <person name="Jagadeeshwari U."/>
            <person name="Venkata Ramana C."/>
            <person name="Sasikala C."/>
        </authorList>
    </citation>
    <scope>NUCLEOTIDE SEQUENCE</scope>
    <source>
        <strain evidence="1">JY119</strain>
    </source>
</reference>
<dbReference type="EMBL" id="JAMKPW020000027">
    <property type="protein sequence ID" value="KAK8204397.1"/>
    <property type="molecule type" value="Genomic_DNA"/>
</dbReference>
<accession>A0ACC3SAS7</accession>
<gene>
    <name evidence="1" type="ORF">M8818_005126</name>
</gene>
<proteinExistence type="predicted"/>
<comment type="caution">
    <text evidence="1">The sequence shown here is derived from an EMBL/GenBank/DDBJ whole genome shotgun (WGS) entry which is preliminary data.</text>
</comment>
<evidence type="ECO:0000313" key="2">
    <source>
        <dbReference type="Proteomes" id="UP001320706"/>
    </source>
</evidence>
<organism evidence="1 2">
    <name type="scientific">Zalaria obscura</name>
    <dbReference type="NCBI Taxonomy" id="2024903"/>
    <lineage>
        <taxon>Eukaryota</taxon>
        <taxon>Fungi</taxon>
        <taxon>Dikarya</taxon>
        <taxon>Ascomycota</taxon>
        <taxon>Pezizomycotina</taxon>
        <taxon>Dothideomycetes</taxon>
        <taxon>Dothideomycetidae</taxon>
        <taxon>Dothideales</taxon>
        <taxon>Zalariaceae</taxon>
        <taxon>Zalaria</taxon>
    </lineage>
</organism>